<reference evidence="1 2" key="1">
    <citation type="submission" date="2018-11" db="EMBL/GenBank/DDBJ databases">
        <title>Multidrug-resistant genes are associated with an 42-kb island TGI1 carrying a complex class 1 integron in a Trueperella pyogenes.</title>
        <authorList>
            <person name="Dong W."/>
        </authorList>
    </citation>
    <scope>NUCLEOTIDE SEQUENCE [LARGE SCALE GENOMIC DNA]</scope>
    <source>
        <strain evidence="1 2">TP4</strain>
    </source>
</reference>
<dbReference type="RefSeq" id="WP_039662291.1">
    <property type="nucleotide sequence ID" value="NZ_CP029001.1"/>
</dbReference>
<evidence type="ECO:0000313" key="2">
    <source>
        <dbReference type="Proteomes" id="UP000275951"/>
    </source>
</evidence>
<gene>
    <name evidence="1" type="ORF">EBQ10_01790</name>
</gene>
<organism evidence="1 2">
    <name type="scientific">Trueperella pyogenes</name>
    <dbReference type="NCBI Taxonomy" id="1661"/>
    <lineage>
        <taxon>Bacteria</taxon>
        <taxon>Bacillati</taxon>
        <taxon>Actinomycetota</taxon>
        <taxon>Actinomycetes</taxon>
        <taxon>Actinomycetales</taxon>
        <taxon>Actinomycetaceae</taxon>
        <taxon>Trueperella</taxon>
    </lineage>
</organism>
<dbReference type="AlphaFoldDB" id="A0A3Q9GJA7"/>
<dbReference type="EMBL" id="CP033905">
    <property type="protein sequence ID" value="AZR06148.1"/>
    <property type="molecule type" value="Genomic_DNA"/>
</dbReference>
<dbReference type="Proteomes" id="UP000275951">
    <property type="component" value="Chromosome"/>
</dbReference>
<protein>
    <submittedName>
        <fullName evidence="1">Uncharacterized protein</fullName>
    </submittedName>
</protein>
<name>A0A3Q9GJA7_9ACTO</name>
<accession>A0A3Q9GJA7</accession>
<evidence type="ECO:0000313" key="1">
    <source>
        <dbReference type="EMBL" id="AZR06148.1"/>
    </source>
</evidence>
<proteinExistence type="predicted"/>
<sequence length="264" mass="26622">MMGILCAAVGSVAARHTLTGRLSSWERKNYVGQSVSLSGGLEAAAGLVAGTIALTRRCCSSGFSERDIAAAIVASLAGAGAGYIDDHLEDLFPAKGKGFRGHLGALGEGQLTSGVLKIGVIGVGSLAAGLLTGGRMREKAVDAALIALSANVVNLLDLRPGRARKVVVAASLCALPASLVAQVTLGAAAAGLREDLQGKKMLGDLGSNALGAHLGVALTALPWKAKCGVLAVMLGLNAAAERVSFSRIIDANPILHKLDCLGRV</sequence>